<keyword evidence="14" id="KW-1185">Reference proteome</keyword>
<evidence type="ECO:0000256" key="8">
    <source>
        <dbReference type="ARBA" id="ARBA00023136"/>
    </source>
</evidence>
<dbReference type="GO" id="GO:0015288">
    <property type="term" value="F:porin activity"/>
    <property type="evidence" value="ECO:0007669"/>
    <property type="project" value="UniProtKB-KW"/>
</dbReference>
<dbReference type="PROSITE" id="PS51123">
    <property type="entry name" value="OMPA_2"/>
    <property type="match status" value="1"/>
</dbReference>
<evidence type="ECO:0000256" key="5">
    <source>
        <dbReference type="ARBA" id="ARBA00022692"/>
    </source>
</evidence>
<dbReference type="InterPro" id="IPR011250">
    <property type="entry name" value="OMP/PagP_B-barrel"/>
</dbReference>
<dbReference type="GO" id="GO:0006811">
    <property type="term" value="P:monoatomic ion transport"/>
    <property type="evidence" value="ECO:0007669"/>
    <property type="project" value="UniProtKB-KW"/>
</dbReference>
<keyword evidence="3" id="KW-0813">Transport</keyword>
<keyword evidence="9" id="KW-0998">Cell outer membrane</keyword>
<dbReference type="AlphaFoldDB" id="A1SSS8"/>
<feature type="signal peptide" evidence="11">
    <location>
        <begin position="1"/>
        <end position="20"/>
    </location>
</feature>
<feature type="domain" description="OmpA-like" evidence="12">
    <location>
        <begin position="210"/>
        <end position="328"/>
    </location>
</feature>
<comment type="subcellular location">
    <subcellularLocation>
        <location evidence="1">Cell outer membrane</location>
        <topology evidence="1">Multi-pass membrane protein</topology>
    </subcellularLocation>
</comment>
<sequence>MSKMNYILPLALLVSGAATAATEATENPWYTGARLGGAHYSDFAENIWTPDNQDQNDLAGGIFLGYNYKPWLAVETGYTYLGEAQFGNNRSVEQQGIDLVGKFTWQATDSLDVFAKAGGFYYFADGKGEFNTSHDRGLIPTTGAGVEYFFNKNVSARLEYQYYHDIDLKDSGVDTSWNTHFYGVSLVYSWGAPAPITMTAMEPAVAEPQKTIDIEPLIIEIPFAFDSVKLAPKYIDQLKPIAQQLIKYPEAELIVIGHTDSTGPESYNQQLSERRAALVADYLATHFAIAKNRIKESGRGELAPKASNATKDGRALNRRVSVFTPGLTVVK</sequence>
<dbReference type="eggNOG" id="COG3637">
    <property type="taxonomic scope" value="Bacteria"/>
</dbReference>
<dbReference type="GO" id="GO:0009279">
    <property type="term" value="C:cell outer membrane"/>
    <property type="evidence" value="ECO:0007669"/>
    <property type="project" value="UniProtKB-SubCell"/>
</dbReference>
<evidence type="ECO:0000259" key="12">
    <source>
        <dbReference type="PROSITE" id="PS51123"/>
    </source>
</evidence>
<dbReference type="KEGG" id="pin:Ping_0690"/>
<dbReference type="EMBL" id="CP000510">
    <property type="protein sequence ID" value="ABM02543.1"/>
    <property type="molecule type" value="Genomic_DNA"/>
</dbReference>
<dbReference type="PRINTS" id="PR01021">
    <property type="entry name" value="OMPADOMAIN"/>
</dbReference>
<keyword evidence="8 10" id="KW-0472">Membrane</keyword>
<dbReference type="STRING" id="357804.Ping_0690"/>
<evidence type="ECO:0000256" key="6">
    <source>
        <dbReference type="ARBA" id="ARBA00023065"/>
    </source>
</evidence>
<keyword evidence="4" id="KW-1134">Transmembrane beta strand</keyword>
<dbReference type="eggNOG" id="COG2885">
    <property type="taxonomic scope" value="Bacteria"/>
</dbReference>
<dbReference type="Gene3D" id="2.40.160.20">
    <property type="match status" value="1"/>
</dbReference>
<keyword evidence="7" id="KW-0626">Porin</keyword>
<evidence type="ECO:0000256" key="1">
    <source>
        <dbReference type="ARBA" id="ARBA00004571"/>
    </source>
</evidence>
<evidence type="ECO:0000256" key="10">
    <source>
        <dbReference type="PROSITE-ProRule" id="PRU00473"/>
    </source>
</evidence>
<accession>A1SSS8</accession>
<dbReference type="InterPro" id="IPR036737">
    <property type="entry name" value="OmpA-like_sf"/>
</dbReference>
<dbReference type="Proteomes" id="UP000000639">
    <property type="component" value="Chromosome"/>
</dbReference>
<reference evidence="13 14" key="1">
    <citation type="submission" date="2007-01" db="EMBL/GenBank/DDBJ databases">
        <title>Complete sequence of Psychromonas ingrahamii 37.</title>
        <authorList>
            <consortium name="US DOE Joint Genome Institute"/>
            <person name="Copeland A."/>
            <person name="Lucas S."/>
            <person name="Lapidus A."/>
            <person name="Barry K."/>
            <person name="Detter J.C."/>
            <person name="Glavina del Rio T."/>
            <person name="Hammon N."/>
            <person name="Israni S."/>
            <person name="Dalin E."/>
            <person name="Tice H."/>
            <person name="Pitluck S."/>
            <person name="Thompson L.S."/>
            <person name="Brettin T."/>
            <person name="Bruce D."/>
            <person name="Han C."/>
            <person name="Tapia R."/>
            <person name="Schmutz J."/>
            <person name="Larimer F."/>
            <person name="Land M."/>
            <person name="Hauser L."/>
            <person name="Kyrpides N."/>
            <person name="Ivanova N."/>
            <person name="Staley J."/>
            <person name="Richardson P."/>
        </authorList>
    </citation>
    <scope>NUCLEOTIDE SEQUENCE [LARGE SCALE GENOMIC DNA]</scope>
    <source>
        <strain evidence="13 14">37</strain>
    </source>
</reference>
<organism evidence="13 14">
    <name type="scientific">Psychromonas ingrahamii (strain DSM 17664 / CCUG 51855 / 37)</name>
    <dbReference type="NCBI Taxonomy" id="357804"/>
    <lineage>
        <taxon>Bacteria</taxon>
        <taxon>Pseudomonadati</taxon>
        <taxon>Pseudomonadota</taxon>
        <taxon>Gammaproteobacteria</taxon>
        <taxon>Alteromonadales</taxon>
        <taxon>Psychromonadaceae</taxon>
        <taxon>Psychromonas</taxon>
    </lineage>
</organism>
<dbReference type="InterPro" id="IPR006690">
    <property type="entry name" value="OMPA-like_CS"/>
</dbReference>
<dbReference type="PANTHER" id="PTHR30329:SF21">
    <property type="entry name" value="LIPOPROTEIN YIAD-RELATED"/>
    <property type="match status" value="1"/>
</dbReference>
<dbReference type="InterPro" id="IPR006665">
    <property type="entry name" value="OmpA-like"/>
</dbReference>
<evidence type="ECO:0000313" key="14">
    <source>
        <dbReference type="Proteomes" id="UP000000639"/>
    </source>
</evidence>
<evidence type="ECO:0000313" key="13">
    <source>
        <dbReference type="EMBL" id="ABM02543.1"/>
    </source>
</evidence>
<keyword evidence="11" id="KW-0732">Signal</keyword>
<dbReference type="PANTHER" id="PTHR30329">
    <property type="entry name" value="STATOR ELEMENT OF FLAGELLAR MOTOR COMPLEX"/>
    <property type="match status" value="1"/>
</dbReference>
<keyword evidence="6" id="KW-0406">Ion transport</keyword>
<dbReference type="Pfam" id="PF01389">
    <property type="entry name" value="OmpA_membrane"/>
    <property type="match status" value="1"/>
</dbReference>
<dbReference type="RefSeq" id="WP_011769102.1">
    <property type="nucleotide sequence ID" value="NC_008709.1"/>
</dbReference>
<dbReference type="Gene3D" id="3.30.1330.60">
    <property type="entry name" value="OmpA-like domain"/>
    <property type="match status" value="1"/>
</dbReference>
<gene>
    <name evidence="13" type="ordered locus">Ping_0690</name>
</gene>
<name>A1SSS8_PSYIN</name>
<evidence type="ECO:0000256" key="3">
    <source>
        <dbReference type="ARBA" id="ARBA00022448"/>
    </source>
</evidence>
<evidence type="ECO:0000256" key="9">
    <source>
        <dbReference type="ARBA" id="ARBA00023237"/>
    </source>
</evidence>
<dbReference type="CDD" id="cd07185">
    <property type="entry name" value="OmpA_C-like"/>
    <property type="match status" value="1"/>
</dbReference>
<dbReference type="OrthoDB" id="9782229at2"/>
<dbReference type="InterPro" id="IPR000498">
    <property type="entry name" value="OmpA-like_TM_dom"/>
</dbReference>
<evidence type="ECO:0000256" key="7">
    <source>
        <dbReference type="ARBA" id="ARBA00023114"/>
    </source>
</evidence>
<dbReference type="InterPro" id="IPR006664">
    <property type="entry name" value="OMP_bac"/>
</dbReference>
<feature type="chain" id="PRO_5002637684" evidence="11">
    <location>
        <begin position="21"/>
        <end position="331"/>
    </location>
</feature>
<evidence type="ECO:0000256" key="2">
    <source>
        <dbReference type="ARBA" id="ARBA00005710"/>
    </source>
</evidence>
<comment type="similarity">
    <text evidence="2">Belongs to the outer membrane OOP (TC 1.B.6) superfamily. OmpA family.</text>
</comment>
<dbReference type="SUPFAM" id="SSF103088">
    <property type="entry name" value="OmpA-like"/>
    <property type="match status" value="1"/>
</dbReference>
<protein>
    <submittedName>
        <fullName evidence="13">OmpA/MotB domain protein</fullName>
    </submittedName>
</protein>
<proteinExistence type="inferred from homology"/>
<dbReference type="InterPro" id="IPR050330">
    <property type="entry name" value="Bact_OuterMem_StrucFunc"/>
</dbReference>
<evidence type="ECO:0000256" key="4">
    <source>
        <dbReference type="ARBA" id="ARBA00022452"/>
    </source>
</evidence>
<dbReference type="GO" id="GO:0046930">
    <property type="term" value="C:pore complex"/>
    <property type="evidence" value="ECO:0007669"/>
    <property type="project" value="UniProtKB-KW"/>
</dbReference>
<dbReference type="PROSITE" id="PS01068">
    <property type="entry name" value="OMPA_1"/>
    <property type="match status" value="1"/>
</dbReference>
<dbReference type="SUPFAM" id="SSF56925">
    <property type="entry name" value="OMPA-like"/>
    <property type="match status" value="1"/>
</dbReference>
<dbReference type="Pfam" id="PF00691">
    <property type="entry name" value="OmpA"/>
    <property type="match status" value="1"/>
</dbReference>
<evidence type="ECO:0000256" key="11">
    <source>
        <dbReference type="SAM" id="SignalP"/>
    </source>
</evidence>
<keyword evidence="5" id="KW-0812">Transmembrane</keyword>
<dbReference type="HOGENOM" id="CLU_031536_0_1_6"/>